<dbReference type="GO" id="GO:0006511">
    <property type="term" value="P:ubiquitin-dependent protein catabolic process"/>
    <property type="evidence" value="ECO:0007669"/>
    <property type="project" value="InterPro"/>
</dbReference>
<comment type="caution">
    <text evidence="7">The sequence shown here is derived from an EMBL/GenBank/DDBJ whole genome shotgun (WGS) entry which is preliminary data.</text>
</comment>
<dbReference type="GO" id="GO:0031625">
    <property type="term" value="F:ubiquitin protein ligase binding"/>
    <property type="evidence" value="ECO:0007669"/>
    <property type="project" value="InterPro"/>
</dbReference>
<comment type="similarity">
    <text evidence="1 4 5">Belongs to the cullin family.</text>
</comment>
<dbReference type="SMART" id="SM00182">
    <property type="entry name" value="CULLIN"/>
    <property type="match status" value="1"/>
</dbReference>
<keyword evidence="8" id="KW-1185">Reference proteome</keyword>
<dbReference type="Gene3D" id="1.20.1310.10">
    <property type="entry name" value="Cullin Repeats"/>
    <property type="match status" value="4"/>
</dbReference>
<dbReference type="Pfam" id="PF10557">
    <property type="entry name" value="Cullin_Nedd8"/>
    <property type="match status" value="1"/>
</dbReference>
<name>A0AAD9MM95_PROWI</name>
<evidence type="ECO:0000256" key="1">
    <source>
        <dbReference type="ARBA" id="ARBA00006019"/>
    </source>
</evidence>
<evidence type="ECO:0000256" key="4">
    <source>
        <dbReference type="PROSITE-ProRule" id="PRU00330"/>
    </source>
</evidence>
<evidence type="ECO:0000313" key="8">
    <source>
        <dbReference type="Proteomes" id="UP001255856"/>
    </source>
</evidence>
<sequence>MTPVAQVILGPGGEMNGLASARARPAARKMVIKPLKSRPELPSDYEDRAWADLEGAVLAVQRAEPAKLGLEELYRHVETLCQNGKGSSLWSRLLNLLVWHAGEVTKGLASNLGPTPGAFLETLGSVWGAYSSQLLLTRQIFLYLDRTYVLPKSGERSIYDAGLRALRASLDAHPVVVKRTVDGLLELVESDRNGAAADRGLAAQLVRALVGLELYDPVLQRPLLERTLGFYGEEGRRLAGELDVPAYLRHVERRLEEEAQRCDAYLTPDARRLLVSAVEAGLLEAHVASLLERGLGLMLEQNQTEELARAYRLCSQIGAQEDLRVAFKDLVRSTGQSRVRDEARDAELVADLLAMRDRLENVISVSFAGNESFSLALKEAFESFVNQRQSKPAELIAKHIDGLMRGQGRGGKGGDDLDASLHAVFVLFRYIQASNGGCGWGKDVFEAFYKKDLAKRLLLNRSVSIDAEKACIARLKAECGAQFTTKLEGMFKDVELSQDVIAGFRESAEKRAAAAAGAAVSEMSAHVLTLGFWPSYPAAECELPLALADAQQAFSDFYLRKHSGRRLAWYNSLGTCVLRVSFRAGPKELLLSLFQAVVMLQFEEGVEALSLRDLAAATRIEDVELRRTLQSLACGRERVLRKAPMSRDVGDDDVFFFNEGYTSKLFRVRVNTIQARESAEENTRTNDQVLQDRQYQIDAAIVRVMKTRKMLSHKLLVNQLMTQLKFPLKTSDLKKRIESLIEREYLERDPRDPNIYNYLA</sequence>
<reference evidence="7" key="1">
    <citation type="submission" date="2021-01" db="EMBL/GenBank/DDBJ databases">
        <authorList>
            <person name="Eckstrom K.M.E."/>
        </authorList>
    </citation>
    <scope>NUCLEOTIDE SEQUENCE</scope>
    <source>
        <strain evidence="7">UVCC 0001</strain>
    </source>
</reference>
<dbReference type="InterPro" id="IPR016157">
    <property type="entry name" value="Cullin_CS"/>
</dbReference>
<dbReference type="InterPro" id="IPR036390">
    <property type="entry name" value="WH_DNA-bd_sf"/>
</dbReference>
<dbReference type="FunFam" id="1.20.1310.10:FF:000002">
    <property type="entry name" value="cullin-3 isoform X1"/>
    <property type="match status" value="1"/>
</dbReference>
<dbReference type="SUPFAM" id="SSF75632">
    <property type="entry name" value="Cullin homology domain"/>
    <property type="match status" value="1"/>
</dbReference>
<evidence type="ECO:0000256" key="2">
    <source>
        <dbReference type="ARBA" id="ARBA00022499"/>
    </source>
</evidence>
<protein>
    <recommendedName>
        <fullName evidence="6">Cullin family profile domain-containing protein</fullName>
    </recommendedName>
</protein>
<dbReference type="EMBL" id="JASFZW010000003">
    <property type="protein sequence ID" value="KAK2079308.1"/>
    <property type="molecule type" value="Genomic_DNA"/>
</dbReference>
<dbReference type="PANTHER" id="PTHR11932">
    <property type="entry name" value="CULLIN"/>
    <property type="match status" value="1"/>
</dbReference>
<evidence type="ECO:0000256" key="5">
    <source>
        <dbReference type="RuleBase" id="RU003829"/>
    </source>
</evidence>
<accession>A0AAD9MM95</accession>
<dbReference type="InterPro" id="IPR036388">
    <property type="entry name" value="WH-like_DNA-bd_sf"/>
</dbReference>
<feature type="domain" description="Cullin family profile" evidence="6">
    <location>
        <begin position="391"/>
        <end position="633"/>
    </location>
</feature>
<dbReference type="FunFam" id="1.10.10.10:FF:000050">
    <property type="entry name" value="Cullin 4B"/>
    <property type="match status" value="1"/>
</dbReference>
<dbReference type="SMART" id="SM00884">
    <property type="entry name" value="Cullin_Nedd8"/>
    <property type="match status" value="1"/>
</dbReference>
<dbReference type="Gene3D" id="3.30.230.130">
    <property type="entry name" value="Cullin, Chain C, Domain 2"/>
    <property type="match status" value="1"/>
</dbReference>
<dbReference type="InterPro" id="IPR019559">
    <property type="entry name" value="Cullin_neddylation_domain"/>
</dbReference>
<keyword evidence="3" id="KW-0832">Ubl conjugation</keyword>
<dbReference type="Proteomes" id="UP001255856">
    <property type="component" value="Unassembled WGS sequence"/>
</dbReference>
<dbReference type="AlphaFoldDB" id="A0AAD9MM95"/>
<evidence type="ECO:0000313" key="7">
    <source>
        <dbReference type="EMBL" id="KAK2079308.1"/>
    </source>
</evidence>
<organism evidence="7 8">
    <name type="scientific">Prototheca wickerhamii</name>
    <dbReference type="NCBI Taxonomy" id="3111"/>
    <lineage>
        <taxon>Eukaryota</taxon>
        <taxon>Viridiplantae</taxon>
        <taxon>Chlorophyta</taxon>
        <taxon>core chlorophytes</taxon>
        <taxon>Trebouxiophyceae</taxon>
        <taxon>Chlorellales</taxon>
        <taxon>Chlorellaceae</taxon>
        <taxon>Prototheca</taxon>
    </lineage>
</organism>
<dbReference type="SUPFAM" id="SSF46785">
    <property type="entry name" value="Winged helix' DNA-binding domain"/>
    <property type="match status" value="1"/>
</dbReference>
<dbReference type="Pfam" id="PF26557">
    <property type="entry name" value="Cullin_AB"/>
    <property type="match status" value="1"/>
</dbReference>
<dbReference type="Pfam" id="PF00888">
    <property type="entry name" value="Cullin"/>
    <property type="match status" value="1"/>
</dbReference>
<dbReference type="PROSITE" id="PS50069">
    <property type="entry name" value="CULLIN_2"/>
    <property type="match status" value="1"/>
</dbReference>
<dbReference type="InterPro" id="IPR045093">
    <property type="entry name" value="Cullin"/>
</dbReference>
<gene>
    <name evidence="7" type="ORF">QBZ16_002999</name>
</gene>
<dbReference type="InterPro" id="IPR001373">
    <property type="entry name" value="Cullin_N"/>
</dbReference>
<dbReference type="GO" id="GO:0031461">
    <property type="term" value="C:cullin-RING ubiquitin ligase complex"/>
    <property type="evidence" value="ECO:0007669"/>
    <property type="project" value="InterPro"/>
</dbReference>
<dbReference type="InterPro" id="IPR016158">
    <property type="entry name" value="Cullin_homology"/>
</dbReference>
<dbReference type="PROSITE" id="PS01256">
    <property type="entry name" value="CULLIN_1"/>
    <property type="match status" value="1"/>
</dbReference>
<dbReference type="Gene3D" id="1.10.10.10">
    <property type="entry name" value="Winged helix-like DNA-binding domain superfamily/Winged helix DNA-binding domain"/>
    <property type="match status" value="1"/>
</dbReference>
<keyword evidence="2" id="KW-1017">Isopeptide bond</keyword>
<dbReference type="InterPro" id="IPR016159">
    <property type="entry name" value="Cullin_repeat-like_dom_sf"/>
</dbReference>
<evidence type="ECO:0000256" key="3">
    <source>
        <dbReference type="ARBA" id="ARBA00022843"/>
    </source>
</evidence>
<dbReference type="InterPro" id="IPR059120">
    <property type="entry name" value="Cullin-like_AB"/>
</dbReference>
<proteinExistence type="inferred from homology"/>
<dbReference type="InterPro" id="IPR036317">
    <property type="entry name" value="Cullin_homology_sf"/>
</dbReference>
<dbReference type="SUPFAM" id="SSF74788">
    <property type="entry name" value="Cullin repeat-like"/>
    <property type="match status" value="1"/>
</dbReference>
<evidence type="ECO:0000259" key="6">
    <source>
        <dbReference type="PROSITE" id="PS50069"/>
    </source>
</evidence>